<accession>A0A0C6EZG3</accession>
<reference evidence="6 7" key="1">
    <citation type="journal article" date="2015" name="Genome Announc.">
        <title>Complete Genome Sequence of Methylobacterium aquaticum Strain 22A, Isolated from Racomitrium japonicum Moss.</title>
        <authorList>
            <person name="Tani A."/>
            <person name="Ogura Y."/>
            <person name="Hayashi T."/>
            <person name="Kimbara K."/>
        </authorList>
    </citation>
    <scope>NUCLEOTIDE SEQUENCE [LARGE SCALE GENOMIC DNA]</scope>
    <source>
        <strain evidence="6 7">MA-22A</strain>
    </source>
</reference>
<dbReference type="Pfam" id="PF07869">
    <property type="entry name" value="DUF1656"/>
    <property type="match status" value="1"/>
</dbReference>
<protein>
    <submittedName>
        <fullName evidence="6">Membrane protein</fullName>
    </submittedName>
</protein>
<reference evidence="7" key="2">
    <citation type="submission" date="2015-01" db="EMBL/GenBank/DDBJ databases">
        <title>Complete genome sequence of Methylobacterium aquaticum strain 22A.</title>
        <authorList>
            <person name="Tani A."/>
            <person name="Ogura Y."/>
            <person name="Hayashi T."/>
        </authorList>
    </citation>
    <scope>NUCLEOTIDE SEQUENCE [LARGE SCALE GENOMIC DNA]</scope>
    <source>
        <strain evidence="7">MA-22A</strain>
    </source>
</reference>
<dbReference type="RefSeq" id="WP_060846967.1">
    <property type="nucleotide sequence ID" value="NZ_AP014704.1"/>
</dbReference>
<dbReference type="KEGG" id="maqu:Maq22A_c12090"/>
<evidence type="ECO:0000256" key="2">
    <source>
        <dbReference type="ARBA" id="ARBA00022692"/>
    </source>
</evidence>
<name>A0A0C6EZG3_9HYPH</name>
<evidence type="ECO:0000313" key="7">
    <source>
        <dbReference type="Proteomes" id="UP000061432"/>
    </source>
</evidence>
<organism evidence="6 7">
    <name type="scientific">Methylobacterium aquaticum</name>
    <dbReference type="NCBI Taxonomy" id="270351"/>
    <lineage>
        <taxon>Bacteria</taxon>
        <taxon>Pseudomonadati</taxon>
        <taxon>Pseudomonadota</taxon>
        <taxon>Alphaproteobacteria</taxon>
        <taxon>Hyphomicrobiales</taxon>
        <taxon>Methylobacteriaceae</taxon>
        <taxon>Methylobacterium</taxon>
    </lineage>
</organism>
<dbReference type="STRING" id="270351.Maq22A_c12090"/>
<dbReference type="Proteomes" id="UP000061432">
    <property type="component" value="Chromosome"/>
</dbReference>
<evidence type="ECO:0000256" key="1">
    <source>
        <dbReference type="ARBA" id="ARBA00022475"/>
    </source>
</evidence>
<dbReference type="AlphaFoldDB" id="A0A0C6EZG3"/>
<keyword evidence="1" id="KW-1003">Cell membrane</keyword>
<dbReference type="PATRIC" id="fig|270351.10.peg.2339"/>
<dbReference type="InterPro" id="IPR012451">
    <property type="entry name" value="DUF1656"/>
</dbReference>
<evidence type="ECO:0000313" key="6">
    <source>
        <dbReference type="EMBL" id="BAQ45666.1"/>
    </source>
</evidence>
<evidence type="ECO:0000256" key="4">
    <source>
        <dbReference type="ARBA" id="ARBA00023136"/>
    </source>
</evidence>
<dbReference type="EMBL" id="AP014704">
    <property type="protein sequence ID" value="BAQ45666.1"/>
    <property type="molecule type" value="Genomic_DNA"/>
</dbReference>
<sequence>MADIDLYGVFVPALLVWAVVALLVNLVLRRLIGALGLYRLVWHQALFDLCLYLVCLGGVVTLAGRLT</sequence>
<evidence type="ECO:0000256" key="5">
    <source>
        <dbReference type="SAM" id="Phobius"/>
    </source>
</evidence>
<keyword evidence="2 5" id="KW-0812">Transmembrane</keyword>
<gene>
    <name evidence="6" type="ORF">Maq22A_c12090</name>
</gene>
<proteinExistence type="predicted"/>
<evidence type="ECO:0000256" key="3">
    <source>
        <dbReference type="ARBA" id="ARBA00022989"/>
    </source>
</evidence>
<feature type="transmembrane region" description="Helical" evidence="5">
    <location>
        <begin position="40"/>
        <end position="64"/>
    </location>
</feature>
<keyword evidence="3 5" id="KW-1133">Transmembrane helix</keyword>
<keyword evidence="4 5" id="KW-0472">Membrane</keyword>
<feature type="transmembrane region" description="Helical" evidence="5">
    <location>
        <begin position="6"/>
        <end position="28"/>
    </location>
</feature>